<keyword evidence="7" id="KW-0998">Cell outer membrane</keyword>
<evidence type="ECO:0000256" key="9">
    <source>
        <dbReference type="SAM" id="SignalP"/>
    </source>
</evidence>
<dbReference type="Pfam" id="PF02321">
    <property type="entry name" value="OEP"/>
    <property type="match status" value="2"/>
</dbReference>
<proteinExistence type="inferred from homology"/>
<gene>
    <name evidence="10" type="ORF">SAMEA1410922_00377</name>
</gene>
<feature type="coiled-coil region" evidence="8">
    <location>
        <begin position="321"/>
        <end position="393"/>
    </location>
</feature>
<evidence type="ECO:0000256" key="7">
    <source>
        <dbReference type="ARBA" id="ARBA00023237"/>
    </source>
</evidence>
<dbReference type="SUPFAM" id="SSF56954">
    <property type="entry name" value="Outer membrane efflux proteins (OEP)"/>
    <property type="match status" value="1"/>
</dbReference>
<accession>A0ABY6TJR5</accession>
<reference evidence="10 11" key="1">
    <citation type="submission" date="2019-05" db="EMBL/GenBank/DDBJ databases">
        <authorList>
            <consortium name="Pathogen Informatics"/>
        </authorList>
    </citation>
    <scope>NUCLEOTIDE SEQUENCE [LARGE SCALE GENOMIC DNA]</scope>
    <source>
        <strain evidence="10 11">NM319</strain>
    </source>
</reference>
<evidence type="ECO:0000256" key="3">
    <source>
        <dbReference type="ARBA" id="ARBA00022448"/>
    </source>
</evidence>
<name>A0ABY6TJR5_9PAST</name>
<feature type="signal peptide" evidence="9">
    <location>
        <begin position="1"/>
        <end position="25"/>
    </location>
</feature>
<organism evidence="10 11">
    <name type="scientific">Actinobacillus porcinus</name>
    <dbReference type="NCBI Taxonomy" id="51048"/>
    <lineage>
        <taxon>Bacteria</taxon>
        <taxon>Pseudomonadati</taxon>
        <taxon>Pseudomonadota</taxon>
        <taxon>Gammaproteobacteria</taxon>
        <taxon>Pasteurellales</taxon>
        <taxon>Pasteurellaceae</taxon>
        <taxon>Actinobacillus</taxon>
    </lineage>
</organism>
<keyword evidence="9" id="KW-0732">Signal</keyword>
<evidence type="ECO:0000313" key="11">
    <source>
        <dbReference type="Proteomes" id="UP000308167"/>
    </source>
</evidence>
<sequence length="424" mass="48029">MKTFSYRSVSALILTALLATTPAKAETLKNLLQQNLTGAPEVKEALADVEAARNRTEQSKSAHFPTVSVTGSKSLSQYHQDKNDYTSKKIIPGVQAEMNLYAFGAIEKDVERSRKEEEYYRHNHAATREELGYTIGQLYLTALNMRESIAVMERSLARHQRILQDLAVVLENDEGRESEFVQAETRMLMVQQEINTYQQKLAATLNTLSKYHHKKIAANTLSDPFAQLSADELYHKYSLTDKARNPLYQAGAADLEARNLSLQAEEKKRLPRVNLVGSATREDRQIGVQVAWDVFDRASDYTVRERASAIAAGHERLLRTARDLEESAALAKINIQESQAQLKTLKRQIAASEKVVDFYRLQFDVARRSLLDVLNAEKELSNAELAYSNTQHNLRQSKLDYLYTQGMISAWSGIKNQEIKLNFK</sequence>
<keyword evidence="5" id="KW-0812">Transmembrane</keyword>
<comment type="caution">
    <text evidence="10">The sequence shown here is derived from an EMBL/GenBank/DDBJ whole genome shotgun (WGS) entry which is preliminary data.</text>
</comment>
<keyword evidence="11" id="KW-1185">Reference proteome</keyword>
<comment type="similarity">
    <text evidence="2">Belongs to the outer membrane factor (OMF) (TC 1.B.17) family.</text>
</comment>
<comment type="subcellular location">
    <subcellularLocation>
        <location evidence="1">Cell outer membrane</location>
    </subcellularLocation>
</comment>
<evidence type="ECO:0000256" key="1">
    <source>
        <dbReference type="ARBA" id="ARBA00004442"/>
    </source>
</evidence>
<feature type="chain" id="PRO_5045426095" evidence="9">
    <location>
        <begin position="26"/>
        <end position="424"/>
    </location>
</feature>
<evidence type="ECO:0000256" key="5">
    <source>
        <dbReference type="ARBA" id="ARBA00022692"/>
    </source>
</evidence>
<dbReference type="RefSeq" id="WP_135709239.1">
    <property type="nucleotide sequence ID" value="NZ_CABFKI010000002.1"/>
</dbReference>
<evidence type="ECO:0000256" key="4">
    <source>
        <dbReference type="ARBA" id="ARBA00022452"/>
    </source>
</evidence>
<dbReference type="Proteomes" id="UP000308167">
    <property type="component" value="Unassembled WGS sequence"/>
</dbReference>
<evidence type="ECO:0000256" key="8">
    <source>
        <dbReference type="SAM" id="Coils"/>
    </source>
</evidence>
<evidence type="ECO:0000256" key="6">
    <source>
        <dbReference type="ARBA" id="ARBA00023136"/>
    </source>
</evidence>
<keyword evidence="6" id="KW-0472">Membrane</keyword>
<dbReference type="PANTHER" id="PTHR30026:SF22">
    <property type="entry name" value="OUTER MEMBRANE EFFLUX PROTEIN"/>
    <property type="match status" value="1"/>
</dbReference>
<dbReference type="InterPro" id="IPR003423">
    <property type="entry name" value="OMP_efflux"/>
</dbReference>
<dbReference type="PANTHER" id="PTHR30026">
    <property type="entry name" value="OUTER MEMBRANE PROTEIN TOLC"/>
    <property type="match status" value="1"/>
</dbReference>
<dbReference type="InterPro" id="IPR051906">
    <property type="entry name" value="TolC-like"/>
</dbReference>
<dbReference type="Gene3D" id="1.20.1600.10">
    <property type="entry name" value="Outer membrane efflux proteins (OEP)"/>
    <property type="match status" value="1"/>
</dbReference>
<dbReference type="GeneID" id="86154785"/>
<evidence type="ECO:0000313" key="10">
    <source>
        <dbReference type="EMBL" id="VTU06377.1"/>
    </source>
</evidence>
<keyword evidence="3" id="KW-0813">Transport</keyword>
<dbReference type="EMBL" id="CABFKI010000002">
    <property type="protein sequence ID" value="VTU06377.1"/>
    <property type="molecule type" value="Genomic_DNA"/>
</dbReference>
<protein>
    <submittedName>
        <fullName evidence="10">Outer membrane channel protein</fullName>
    </submittedName>
</protein>
<keyword evidence="4" id="KW-1134">Transmembrane beta strand</keyword>
<keyword evidence="8" id="KW-0175">Coiled coil</keyword>
<evidence type="ECO:0000256" key="2">
    <source>
        <dbReference type="ARBA" id="ARBA00007613"/>
    </source>
</evidence>